<dbReference type="OrthoDB" id="2195101at2759"/>
<protein>
    <submittedName>
        <fullName evidence="1">Uncharacterized protein</fullName>
    </submittedName>
</protein>
<proteinExistence type="predicted"/>
<accession>T0KYH9</accession>
<gene>
    <name evidence="1" type="ORF">NAPIS_ORF02044</name>
</gene>
<evidence type="ECO:0000313" key="2">
    <source>
        <dbReference type="Proteomes" id="UP000053780"/>
    </source>
</evidence>
<dbReference type="HOGENOM" id="CLU_1078050_0_0_1"/>
<reference evidence="1 2" key="1">
    <citation type="journal article" date="2013" name="BMC Genomics">
        <title>Genome sequencing and comparative genomics of honey bee microsporidia, Nosema apis reveal novel insights into host-parasite interactions.</title>
        <authorList>
            <person name="Chen Yp."/>
            <person name="Pettis J.S."/>
            <person name="Zhao Y."/>
            <person name="Liu X."/>
            <person name="Tallon L.J."/>
            <person name="Sadzewicz L.D."/>
            <person name="Li R."/>
            <person name="Zheng H."/>
            <person name="Huang S."/>
            <person name="Zhang X."/>
            <person name="Hamilton M.C."/>
            <person name="Pernal S.F."/>
            <person name="Melathopoulos A.P."/>
            <person name="Yan X."/>
            <person name="Evans J.D."/>
        </authorList>
    </citation>
    <scope>NUCLEOTIDE SEQUENCE [LARGE SCALE GENOMIC DNA]</scope>
    <source>
        <strain evidence="1 2">BRL 01</strain>
    </source>
</reference>
<dbReference type="EMBL" id="KE647291">
    <property type="protein sequence ID" value="EQB60402.1"/>
    <property type="molecule type" value="Genomic_DNA"/>
</dbReference>
<sequence>MTEIIRLSKSKKSNNLVKIEEESNYLPKYISEELHKFNICLKVFESINSKRITKAKKLIDRALLKLLTHEDYFVLFADVSFSIQKFNLSALLEIKENTFMDIVRKSTVIEKSLQENSLILKVYFKEKHFDFLESLKVYVPKNCYVLFETTFFNLIYTNVVNNILCMTFLENEKIRELSDSLKYLIEMSYNISKENILSFKRINSVYIILTNDLGKISDIYLSRKLYLDNTEVIILINLIFKESKAKKLLIYRIEQDIG</sequence>
<organism evidence="1 2">
    <name type="scientific">Vairimorpha apis BRL 01</name>
    <dbReference type="NCBI Taxonomy" id="1037528"/>
    <lineage>
        <taxon>Eukaryota</taxon>
        <taxon>Fungi</taxon>
        <taxon>Fungi incertae sedis</taxon>
        <taxon>Microsporidia</taxon>
        <taxon>Nosematidae</taxon>
        <taxon>Vairimorpha</taxon>
    </lineage>
</organism>
<evidence type="ECO:0000313" key="1">
    <source>
        <dbReference type="EMBL" id="EQB60402.1"/>
    </source>
</evidence>
<dbReference type="AlphaFoldDB" id="T0KYH9"/>
<dbReference type="VEuPathDB" id="MicrosporidiaDB:NAPIS_ORF02044"/>
<name>T0KYH9_9MICR</name>
<keyword evidence="2" id="KW-1185">Reference proteome</keyword>
<dbReference type="Proteomes" id="UP000053780">
    <property type="component" value="Unassembled WGS sequence"/>
</dbReference>